<sequence>MAVPAGASGRRARIYGPLVSVADLDAQTRFLADVVGMDVRGEGRLDADAGAALVGPGAGAVDLRLLETPGTPTGALLCCSGPSGDEPGPTGVPRERSLLKAVDVYAPDLEAALGHAHGLGYARLGAIARYDLPGGTLREAHVAGPDEVRVAMLSGDPTFFTSFVRVTDRRTSEVLSLPLPVDDAEPSVAFYADVLGWEVVYEYAIDGPSLSALVGSAGPVTLRARNVGTATRDPYLGLVTYETSGRTLQPDRPSSHGRRDAPRRGLVGLVVAGDADDARTRAGDSRSGPVVDLALSCVGAVRATRIRPPHGVPHVVVGGLA</sequence>
<dbReference type="InterPro" id="IPR053863">
    <property type="entry name" value="Glyoxy/Ble-like_N"/>
</dbReference>
<name>A0A0B2BPC1_9ACTN</name>
<dbReference type="InterPro" id="IPR029068">
    <property type="entry name" value="Glyas_Bleomycin-R_OHBP_Dase"/>
</dbReference>
<comment type="caution">
    <text evidence="3">The sequence shown here is derived from an EMBL/GenBank/DDBJ whole genome shotgun (WGS) entry which is preliminary data.</text>
</comment>
<dbReference type="InterPro" id="IPR037523">
    <property type="entry name" value="VOC_core"/>
</dbReference>
<dbReference type="EMBL" id="PGEZ01000001">
    <property type="protein sequence ID" value="PJJ56558.1"/>
    <property type="molecule type" value="Genomic_DNA"/>
</dbReference>
<dbReference type="RefSeq" id="WP_039345673.1">
    <property type="nucleotide sequence ID" value="NZ_PGEZ01000001.1"/>
</dbReference>
<feature type="region of interest" description="Disordered" evidence="1">
    <location>
        <begin position="244"/>
        <end position="263"/>
    </location>
</feature>
<dbReference type="Pfam" id="PF22677">
    <property type="entry name" value="Ble-like_N"/>
    <property type="match status" value="1"/>
</dbReference>
<dbReference type="Proteomes" id="UP000230842">
    <property type="component" value="Unassembled WGS sequence"/>
</dbReference>
<dbReference type="SUPFAM" id="SSF54593">
    <property type="entry name" value="Glyoxalase/Bleomycin resistance protein/Dihydroxybiphenyl dioxygenase"/>
    <property type="match status" value="2"/>
</dbReference>
<gene>
    <name evidence="3" type="ORF">CLV56_0767</name>
</gene>
<accession>A0A0B2BPC1</accession>
<protein>
    <recommendedName>
        <fullName evidence="2">VOC domain-containing protein</fullName>
    </recommendedName>
</protein>
<organism evidence="3 4">
    <name type="scientific">Mumia flava</name>
    <dbReference type="NCBI Taxonomy" id="1348852"/>
    <lineage>
        <taxon>Bacteria</taxon>
        <taxon>Bacillati</taxon>
        <taxon>Actinomycetota</taxon>
        <taxon>Actinomycetes</taxon>
        <taxon>Propionibacteriales</taxon>
        <taxon>Nocardioidaceae</taxon>
        <taxon>Mumia</taxon>
    </lineage>
</organism>
<keyword evidence="4" id="KW-1185">Reference proteome</keyword>
<feature type="domain" description="VOC" evidence="2">
    <location>
        <begin position="173"/>
        <end position="319"/>
    </location>
</feature>
<evidence type="ECO:0000256" key="1">
    <source>
        <dbReference type="SAM" id="MobiDB-lite"/>
    </source>
</evidence>
<dbReference type="PROSITE" id="PS51819">
    <property type="entry name" value="VOC"/>
    <property type="match status" value="1"/>
</dbReference>
<reference evidence="3 4" key="1">
    <citation type="submission" date="2017-11" db="EMBL/GenBank/DDBJ databases">
        <title>Genomic Encyclopedia of Archaeal and Bacterial Type Strains, Phase II (KMG-II): From Individual Species to Whole Genera.</title>
        <authorList>
            <person name="Goeker M."/>
        </authorList>
    </citation>
    <scope>NUCLEOTIDE SEQUENCE [LARGE SCALE GENOMIC DNA]</scope>
    <source>
        <strain evidence="3 4">DSM 27763</strain>
    </source>
</reference>
<dbReference type="AlphaFoldDB" id="A0A0B2BPC1"/>
<proteinExistence type="predicted"/>
<evidence type="ECO:0000313" key="3">
    <source>
        <dbReference type="EMBL" id="PJJ56558.1"/>
    </source>
</evidence>
<dbReference type="Gene3D" id="3.10.180.10">
    <property type="entry name" value="2,3-Dihydroxybiphenyl 1,2-Dioxygenase, domain 1"/>
    <property type="match status" value="2"/>
</dbReference>
<evidence type="ECO:0000313" key="4">
    <source>
        <dbReference type="Proteomes" id="UP000230842"/>
    </source>
</evidence>
<feature type="compositionally biased region" description="Basic and acidic residues" evidence="1">
    <location>
        <begin position="253"/>
        <end position="263"/>
    </location>
</feature>
<evidence type="ECO:0000259" key="2">
    <source>
        <dbReference type="PROSITE" id="PS51819"/>
    </source>
</evidence>